<dbReference type="NCBIfam" id="NF006054">
    <property type="entry name" value="PRK08202.1"/>
    <property type="match status" value="1"/>
</dbReference>
<dbReference type="InterPro" id="IPR011270">
    <property type="entry name" value="Pur_Nuc_Pase_Ino/Guo-sp"/>
</dbReference>
<keyword evidence="6 11" id="KW-0808">Transferase</keyword>
<dbReference type="InterPro" id="IPR000845">
    <property type="entry name" value="Nucleoside_phosphorylase_d"/>
</dbReference>
<evidence type="ECO:0000256" key="8">
    <source>
        <dbReference type="ARBA" id="ARBA00023929"/>
    </source>
</evidence>
<protein>
    <recommendedName>
        <fullName evidence="4 11">Purine nucleoside phosphorylase</fullName>
        <ecNumber evidence="3 11">2.4.2.1</ecNumber>
    </recommendedName>
    <alternativeName>
        <fullName evidence="11">Inosine-guanosine phosphorylase</fullName>
    </alternativeName>
</protein>
<comment type="catalytic activity">
    <reaction evidence="7">
        <text>inosine + phosphate = alpha-D-ribose 1-phosphate + hypoxanthine</text>
        <dbReference type="Rhea" id="RHEA:27646"/>
        <dbReference type="ChEBI" id="CHEBI:17368"/>
        <dbReference type="ChEBI" id="CHEBI:17596"/>
        <dbReference type="ChEBI" id="CHEBI:43474"/>
        <dbReference type="ChEBI" id="CHEBI:57720"/>
        <dbReference type="EC" id="2.4.2.1"/>
    </reaction>
</comment>
<feature type="domain" description="Nucleoside phosphorylase" evidence="12">
    <location>
        <begin position="32"/>
        <end position="287"/>
    </location>
</feature>
<keyword evidence="5 11" id="KW-0328">Glycosyltransferase</keyword>
<dbReference type="PIRSF" id="PIRSF000477">
    <property type="entry name" value="PurNPase"/>
    <property type="match status" value="1"/>
</dbReference>
<dbReference type="Proteomes" id="UP000694845">
    <property type="component" value="Unplaced"/>
</dbReference>
<evidence type="ECO:0000256" key="4">
    <source>
        <dbReference type="ARBA" id="ARBA00013834"/>
    </source>
</evidence>
<evidence type="ECO:0000256" key="5">
    <source>
        <dbReference type="ARBA" id="ARBA00022676"/>
    </source>
</evidence>
<evidence type="ECO:0000256" key="1">
    <source>
        <dbReference type="ARBA" id="ARBA00005058"/>
    </source>
</evidence>
<evidence type="ECO:0000313" key="14">
    <source>
        <dbReference type="RefSeq" id="XP_022100933.1"/>
    </source>
</evidence>
<organism evidence="13 14">
    <name type="scientific">Acanthaster planci</name>
    <name type="common">Crown-of-thorns starfish</name>
    <dbReference type="NCBI Taxonomy" id="133434"/>
    <lineage>
        <taxon>Eukaryota</taxon>
        <taxon>Metazoa</taxon>
        <taxon>Echinodermata</taxon>
        <taxon>Eleutherozoa</taxon>
        <taxon>Asterozoa</taxon>
        <taxon>Asteroidea</taxon>
        <taxon>Valvatacea</taxon>
        <taxon>Valvatida</taxon>
        <taxon>Acanthasteridae</taxon>
        <taxon>Acanthaster</taxon>
    </lineage>
</organism>
<comment type="pathway">
    <text evidence="1 11">Purine metabolism; purine nucleoside salvage.</text>
</comment>
<proteinExistence type="inferred from homology"/>
<dbReference type="InterPro" id="IPR011268">
    <property type="entry name" value="Purine_phosphorylase"/>
</dbReference>
<evidence type="ECO:0000256" key="7">
    <source>
        <dbReference type="ARBA" id="ARBA00023918"/>
    </source>
</evidence>
<dbReference type="Pfam" id="PF01048">
    <property type="entry name" value="PNP_UDP_1"/>
    <property type="match status" value="1"/>
</dbReference>
<evidence type="ECO:0000313" key="13">
    <source>
        <dbReference type="Proteomes" id="UP000694845"/>
    </source>
</evidence>
<accession>A0A8B7Z5M3</accession>
<dbReference type="SUPFAM" id="SSF53167">
    <property type="entry name" value="Purine and uridine phosphorylases"/>
    <property type="match status" value="1"/>
</dbReference>
<reference evidence="14" key="1">
    <citation type="submission" date="2025-08" db="UniProtKB">
        <authorList>
            <consortium name="RefSeq"/>
        </authorList>
    </citation>
    <scope>IDENTIFICATION</scope>
</reference>
<dbReference type="FunFam" id="3.40.50.1580:FF:000004">
    <property type="entry name" value="Purine nucleoside phosphorylase"/>
    <property type="match status" value="1"/>
</dbReference>
<comment type="function">
    <text evidence="11">The purine nucleoside phosphorylases catalyze the phosphorolytic breakdown of the N-glycosidic bond in the beta-(deoxy)ribonucleoside molecules, with the formation of the corresponding free purine bases and pentose-1-phosphate.</text>
</comment>
<evidence type="ECO:0000256" key="6">
    <source>
        <dbReference type="ARBA" id="ARBA00022679"/>
    </source>
</evidence>
<evidence type="ECO:0000256" key="9">
    <source>
        <dbReference type="ARBA" id="ARBA00023950"/>
    </source>
</evidence>
<dbReference type="NCBIfam" id="TIGR01700">
    <property type="entry name" value="PNPH"/>
    <property type="match status" value="1"/>
</dbReference>
<evidence type="ECO:0000256" key="3">
    <source>
        <dbReference type="ARBA" id="ARBA00011886"/>
    </source>
</evidence>
<dbReference type="GO" id="GO:0005737">
    <property type="term" value="C:cytoplasm"/>
    <property type="evidence" value="ECO:0007669"/>
    <property type="project" value="TreeGrafter"/>
</dbReference>
<dbReference type="PANTHER" id="PTHR11904">
    <property type="entry name" value="METHYLTHIOADENOSINE/PURINE NUCLEOSIDE PHOSPHORYLASE"/>
    <property type="match status" value="1"/>
</dbReference>
<dbReference type="NCBIfam" id="TIGR01697">
    <property type="entry name" value="PNPH-PUNA-XAPA"/>
    <property type="match status" value="1"/>
</dbReference>
<dbReference type="CDD" id="cd09009">
    <property type="entry name" value="PNP-EcPNPII_like"/>
    <property type="match status" value="1"/>
</dbReference>
<dbReference type="UniPathway" id="UPA00606"/>
<evidence type="ECO:0000259" key="12">
    <source>
        <dbReference type="Pfam" id="PF01048"/>
    </source>
</evidence>
<dbReference type="Gene3D" id="3.40.50.1580">
    <property type="entry name" value="Nucleoside phosphorylase domain"/>
    <property type="match status" value="1"/>
</dbReference>
<dbReference type="RefSeq" id="XP_022100933.1">
    <property type="nucleotide sequence ID" value="XM_022245241.1"/>
</dbReference>
<comment type="catalytic activity">
    <reaction evidence="8">
        <text>2'-deoxyguanosine + phosphate = 2-deoxy-alpha-D-ribose 1-phosphate + guanine</text>
        <dbReference type="Rhea" id="RHEA:27738"/>
        <dbReference type="ChEBI" id="CHEBI:16235"/>
        <dbReference type="ChEBI" id="CHEBI:17172"/>
        <dbReference type="ChEBI" id="CHEBI:43474"/>
        <dbReference type="ChEBI" id="CHEBI:57259"/>
        <dbReference type="EC" id="2.4.2.1"/>
    </reaction>
</comment>
<evidence type="ECO:0000256" key="11">
    <source>
        <dbReference type="PIRNR" id="PIRNR000477"/>
    </source>
</evidence>
<dbReference type="EC" id="2.4.2.1" evidence="3 11"/>
<dbReference type="KEGG" id="aplc:110984761"/>
<dbReference type="GeneID" id="110984761"/>
<dbReference type="GO" id="GO:0009116">
    <property type="term" value="P:nucleoside metabolic process"/>
    <property type="evidence" value="ECO:0007669"/>
    <property type="project" value="InterPro"/>
</dbReference>
<dbReference type="AlphaFoldDB" id="A0A8B7Z5M3"/>
<evidence type="ECO:0000256" key="2">
    <source>
        <dbReference type="ARBA" id="ARBA00006751"/>
    </source>
</evidence>
<dbReference type="GO" id="GO:0004731">
    <property type="term" value="F:purine-nucleoside phosphorylase activity"/>
    <property type="evidence" value="ECO:0007669"/>
    <property type="project" value="UniProtKB-EC"/>
</dbReference>
<dbReference type="InterPro" id="IPR035994">
    <property type="entry name" value="Nucleoside_phosphorylase_sf"/>
</dbReference>
<dbReference type="PANTHER" id="PTHR11904:SF9">
    <property type="entry name" value="PURINE NUCLEOSIDE PHOSPHORYLASE-RELATED"/>
    <property type="match status" value="1"/>
</dbReference>
<keyword evidence="13" id="KW-1185">Reference proteome</keyword>
<comment type="catalytic activity">
    <reaction evidence="9">
        <text>2'-deoxyinosine + phosphate = 2-deoxy-alpha-D-ribose 1-phosphate + hypoxanthine</text>
        <dbReference type="Rhea" id="RHEA:27750"/>
        <dbReference type="ChEBI" id="CHEBI:17368"/>
        <dbReference type="ChEBI" id="CHEBI:28997"/>
        <dbReference type="ChEBI" id="CHEBI:43474"/>
        <dbReference type="ChEBI" id="CHEBI:57259"/>
        <dbReference type="EC" id="2.4.2.1"/>
    </reaction>
</comment>
<comment type="similarity">
    <text evidence="2 11">Belongs to the PNP/MTAP phosphorylase family.</text>
</comment>
<sequence>MATTPNGMPMYTYSELEGFAKLIQDRSPHIPTVGIICGTGLGGLADVLEDKTTIPYTDIPHFPVSTVKGHHGQFVLGRLKGKTVMCMKGRFHLYEGYPMWKITAPVRVMNLLGVKTLFITNAAGGMNRSYNVGDIMIMKDHLFIPGLAGLNPLVGPNMQQFGERFISTSHLYDAGLRKLARDIGKEIGCSDFLQEGVYAMVGGPSFESPAELKLLNTFADVVGMSTCPEAIVAKHCDMRVFGLSLVTNKCVMDYDLTEEDGPNHGEVLETGKLREEILQELVTKVVERMENY</sequence>
<name>A0A8B7Z5M3_ACAPL</name>
<evidence type="ECO:0000256" key="10">
    <source>
        <dbReference type="ARBA" id="ARBA00023970"/>
    </source>
</evidence>
<dbReference type="OMA" id="LMKDHIS"/>
<gene>
    <name evidence="14" type="primary">LOC110984761</name>
</gene>
<dbReference type="OrthoDB" id="10261782at2759"/>
<comment type="catalytic activity">
    <reaction evidence="10">
        <text>guanosine + phosphate = alpha-D-ribose 1-phosphate + guanine</text>
        <dbReference type="Rhea" id="RHEA:13233"/>
        <dbReference type="ChEBI" id="CHEBI:16235"/>
        <dbReference type="ChEBI" id="CHEBI:16750"/>
        <dbReference type="ChEBI" id="CHEBI:43474"/>
        <dbReference type="ChEBI" id="CHEBI:57720"/>
        <dbReference type="EC" id="2.4.2.1"/>
    </reaction>
</comment>